<proteinExistence type="inferred from homology"/>
<dbReference type="Gene3D" id="1.10.10.160">
    <property type="match status" value="1"/>
</dbReference>
<dbReference type="PANTHER" id="PTHR11070:SF63">
    <property type="entry name" value="DNA HELICASE IV"/>
    <property type="match status" value="1"/>
</dbReference>
<dbReference type="FunFam" id="3.40.50.300:FF:000975">
    <property type="entry name" value="DNA helicase"/>
    <property type="match status" value="1"/>
</dbReference>
<keyword evidence="4 10" id="KW-0347">Helicase</keyword>
<sequence length="699" mass="81318">MIADNFVSGLLPMQLNANKTAQFFIANEYYQVQLEKEWLVLTSLSSEERIPFHVWNGEVQIRRGVFWGTLQFFAHPEEGVQRSWLVQGLPWPECRHFAHQLVAHYQAWHNRQCEQLSLYFPRWQQELSRLKRLPSFLSHSSVEAWVAQVYADLKLMDMTLHEAQKHLPTVFDTLLPWLLDTSATLYERNKAWLEIERANWTVLFSQCESSPLNVSQQYAVLLNDDHNLVLAGAGSGKTSVLTARVSYLLQSHLAKPEQILLVAFARDAAQEMAERLKNKIGLEAERLHINTFHQLGLRIINRVEGKTVIMSPLANDSKLKQAWCIDWLKRHWMTPTNFKRWQKHLAKWPIAYLAGDDELGSHVENPKLIAWLEKQLDQLAQMGLSKKELQERLVDHDDYPRLNSELSLCWPCYQAWQQMLKDQNQIDFNIMITRATEYVEKGKFRSPWKFIMVDEYQDISPQRLRLLQALCEQNQGQCNLFAVGDDWQSIYQFAGSDVDLTTGFASRFAHSTVHHLDTTYRFNDQIGAVANRFIQQNPHQLPKTLNSFKTQKQKAVMLAPNHSVEKILDEINRSTNKLKTVLLLGRNHYHKPELLKDWQNRYLSLKLDFMTCHASKGKEADYVIILAVDEGQFPARVKALHLDDALNQSEDDFPYAEERRLFYVALTRAKEKVWVTYNGNGSSFVQELLNDDYPVVKQK</sequence>
<dbReference type="PROSITE" id="PS51198">
    <property type="entry name" value="UVRD_HELICASE_ATP_BIND"/>
    <property type="match status" value="1"/>
</dbReference>
<dbReference type="AlphaFoldDB" id="A0A0H3AFZ4"/>
<dbReference type="InterPro" id="IPR014016">
    <property type="entry name" value="UvrD-like_ATP-bd"/>
</dbReference>
<feature type="binding site" evidence="10">
    <location>
        <begin position="231"/>
        <end position="238"/>
    </location>
    <ligand>
        <name>ATP</name>
        <dbReference type="ChEBI" id="CHEBI:30616"/>
    </ligand>
</feature>
<dbReference type="Gene3D" id="3.40.50.300">
    <property type="entry name" value="P-loop containing nucleotide triphosphate hydrolases"/>
    <property type="match status" value="2"/>
</dbReference>
<dbReference type="PANTHER" id="PTHR11070">
    <property type="entry name" value="UVRD / RECB / PCRA DNA HELICASE FAMILY MEMBER"/>
    <property type="match status" value="1"/>
</dbReference>
<dbReference type="SUPFAM" id="SSF52540">
    <property type="entry name" value="P-loop containing nucleoside triphosphate hydrolases"/>
    <property type="match status" value="1"/>
</dbReference>
<dbReference type="KEGG" id="vco:VC0395_0656"/>
<dbReference type="CDD" id="cd18807">
    <property type="entry name" value="SF1_C_UvrD"/>
    <property type="match status" value="1"/>
</dbReference>
<keyword evidence="3 10" id="KW-0378">Hydrolase</keyword>
<evidence type="ECO:0000256" key="2">
    <source>
        <dbReference type="ARBA" id="ARBA00022741"/>
    </source>
</evidence>
<dbReference type="InterPro" id="IPR014017">
    <property type="entry name" value="DNA_helicase_UvrD-like_C"/>
</dbReference>
<dbReference type="Pfam" id="PF13361">
    <property type="entry name" value="UvrD_C"/>
    <property type="match status" value="1"/>
</dbReference>
<evidence type="ECO:0000256" key="8">
    <source>
        <dbReference type="ARBA" id="ARBA00034808"/>
    </source>
</evidence>
<evidence type="ECO:0000313" key="13">
    <source>
        <dbReference type="Proteomes" id="UP000000249"/>
    </source>
</evidence>
<evidence type="ECO:0000256" key="6">
    <source>
        <dbReference type="ARBA" id="ARBA00023235"/>
    </source>
</evidence>
<evidence type="ECO:0000256" key="4">
    <source>
        <dbReference type="ARBA" id="ARBA00022806"/>
    </source>
</evidence>
<keyword evidence="2 10" id="KW-0547">Nucleotide-binding</keyword>
<dbReference type="CDD" id="cd17932">
    <property type="entry name" value="DEXQc_UvrD"/>
    <property type="match status" value="1"/>
</dbReference>
<evidence type="ECO:0000256" key="1">
    <source>
        <dbReference type="ARBA" id="ARBA00009922"/>
    </source>
</evidence>
<dbReference type="Pfam" id="PF00580">
    <property type="entry name" value="UvrD-helicase"/>
    <property type="match status" value="1"/>
</dbReference>
<dbReference type="PATRIC" id="fig|345073.21.peg.3336"/>
<evidence type="ECO:0000256" key="5">
    <source>
        <dbReference type="ARBA" id="ARBA00022840"/>
    </source>
</evidence>
<accession>A0A0H3AFZ4</accession>
<dbReference type="Pfam" id="PF12462">
    <property type="entry name" value="Helicase_IV_N"/>
    <property type="match status" value="1"/>
</dbReference>
<dbReference type="Proteomes" id="UP000000249">
    <property type="component" value="Chromosome 2"/>
</dbReference>
<gene>
    <name evidence="12" type="primary">helD</name>
    <name evidence="12" type="ordered locus">VC0395_0656</name>
</gene>
<dbReference type="NCBIfam" id="NF008276">
    <property type="entry name" value="PRK11054.1"/>
    <property type="match status" value="1"/>
</dbReference>
<evidence type="ECO:0000313" key="12">
    <source>
        <dbReference type="EMBL" id="ABQ18797.1"/>
    </source>
</evidence>
<dbReference type="eggNOG" id="COG0210">
    <property type="taxonomic scope" value="Bacteria"/>
</dbReference>
<dbReference type="InterPro" id="IPR022161">
    <property type="entry name" value="Helicase_IV_N"/>
</dbReference>
<evidence type="ECO:0000256" key="7">
    <source>
        <dbReference type="ARBA" id="ARBA00034617"/>
    </source>
</evidence>
<dbReference type="EC" id="5.6.2.4" evidence="8"/>
<evidence type="ECO:0000256" key="3">
    <source>
        <dbReference type="ARBA" id="ARBA00022801"/>
    </source>
</evidence>
<evidence type="ECO:0000256" key="10">
    <source>
        <dbReference type="PROSITE-ProRule" id="PRU00560"/>
    </source>
</evidence>
<name>A0A0H3AFZ4_VIBC3</name>
<dbReference type="KEGG" id="vcr:VC395_A0595"/>
<dbReference type="InterPro" id="IPR013986">
    <property type="entry name" value="DExx_box_DNA_helicase_dom_sf"/>
</dbReference>
<dbReference type="GO" id="GO:0000725">
    <property type="term" value="P:recombinational repair"/>
    <property type="evidence" value="ECO:0007669"/>
    <property type="project" value="TreeGrafter"/>
</dbReference>
<dbReference type="GO" id="GO:0005524">
    <property type="term" value="F:ATP binding"/>
    <property type="evidence" value="ECO:0007669"/>
    <property type="project" value="UniProtKB-UniRule"/>
</dbReference>
<evidence type="ECO:0000259" key="11">
    <source>
        <dbReference type="PROSITE" id="PS51198"/>
    </source>
</evidence>
<dbReference type="GO" id="GO:0005829">
    <property type="term" value="C:cytosol"/>
    <property type="evidence" value="ECO:0007669"/>
    <property type="project" value="TreeGrafter"/>
</dbReference>
<dbReference type="GO" id="GO:0016887">
    <property type="term" value="F:ATP hydrolysis activity"/>
    <property type="evidence" value="ECO:0007669"/>
    <property type="project" value="RHEA"/>
</dbReference>
<keyword evidence="5 10" id="KW-0067">ATP-binding</keyword>
<evidence type="ECO:0000256" key="9">
    <source>
        <dbReference type="ARBA" id="ARBA00048988"/>
    </source>
</evidence>
<protein>
    <recommendedName>
        <fullName evidence="8">DNA 3'-5' helicase</fullName>
        <ecNumber evidence="8">5.6.2.4</ecNumber>
    </recommendedName>
</protein>
<reference evidence="12 13" key="1">
    <citation type="submission" date="2007-03" db="EMBL/GenBank/DDBJ databases">
        <authorList>
            <person name="Heidelberg J."/>
        </authorList>
    </citation>
    <scope>NUCLEOTIDE SEQUENCE [LARGE SCALE GENOMIC DNA]</scope>
    <source>
        <strain evidence="13">ATCC 39541 / Classical Ogawa 395 / O395</strain>
    </source>
</reference>
<dbReference type="InterPro" id="IPR027417">
    <property type="entry name" value="P-loop_NTPase"/>
</dbReference>
<comment type="similarity">
    <text evidence="1">Belongs to the helicase family. UvrD subfamily.</text>
</comment>
<comment type="catalytic activity">
    <reaction evidence="9">
        <text>ATP + H2O = ADP + phosphate + H(+)</text>
        <dbReference type="Rhea" id="RHEA:13065"/>
        <dbReference type="ChEBI" id="CHEBI:15377"/>
        <dbReference type="ChEBI" id="CHEBI:15378"/>
        <dbReference type="ChEBI" id="CHEBI:30616"/>
        <dbReference type="ChEBI" id="CHEBI:43474"/>
        <dbReference type="ChEBI" id="CHEBI:456216"/>
        <dbReference type="EC" id="5.6.2.4"/>
    </reaction>
</comment>
<feature type="domain" description="UvrD-like helicase ATP-binding" evidence="11">
    <location>
        <begin position="210"/>
        <end position="523"/>
    </location>
</feature>
<dbReference type="GO" id="GO:0043138">
    <property type="term" value="F:3'-5' DNA helicase activity"/>
    <property type="evidence" value="ECO:0007669"/>
    <property type="project" value="UniProtKB-EC"/>
</dbReference>
<comment type="catalytic activity">
    <reaction evidence="7">
        <text>Couples ATP hydrolysis with the unwinding of duplex DNA by translocating in the 3'-5' direction.</text>
        <dbReference type="EC" id="5.6.2.4"/>
    </reaction>
</comment>
<dbReference type="GO" id="GO:0003677">
    <property type="term" value="F:DNA binding"/>
    <property type="evidence" value="ECO:0007669"/>
    <property type="project" value="InterPro"/>
</dbReference>
<dbReference type="EMBL" id="CP000626">
    <property type="protein sequence ID" value="ABQ18797.1"/>
    <property type="molecule type" value="Genomic_DNA"/>
</dbReference>
<organism evidence="12 13">
    <name type="scientific">Vibrio cholerae serotype O1 (strain ATCC 39541 / Classical Ogawa 395 / O395)</name>
    <dbReference type="NCBI Taxonomy" id="345073"/>
    <lineage>
        <taxon>Bacteria</taxon>
        <taxon>Pseudomonadati</taxon>
        <taxon>Pseudomonadota</taxon>
        <taxon>Gammaproteobacteria</taxon>
        <taxon>Vibrionales</taxon>
        <taxon>Vibrionaceae</taxon>
        <taxon>Vibrio</taxon>
    </lineage>
</organism>
<keyword evidence="6" id="KW-0413">Isomerase</keyword>
<dbReference type="InterPro" id="IPR000212">
    <property type="entry name" value="DNA_helicase_UvrD/REP"/>
</dbReference>